<dbReference type="Pfam" id="PF00031">
    <property type="entry name" value="Cystatin"/>
    <property type="match status" value="1"/>
</dbReference>
<evidence type="ECO:0000259" key="5">
    <source>
        <dbReference type="SMART" id="SM00043"/>
    </source>
</evidence>
<evidence type="ECO:0000256" key="2">
    <source>
        <dbReference type="ARBA" id="ARBA00023157"/>
    </source>
</evidence>
<dbReference type="OrthoDB" id="9929365at2759"/>
<sequence length="169" mass="19062">MNWSWGFAFCCYLSLWDFTLSSHVLHLQKPPSTTRPGFPVPIDTKDPGVRKAARFGVYRYNNGSNDFFLFRESRITKALVQIVRGLKYMLNVDITRTVCNKRNQSSLDNCDFQRKKELQQVVPFSLISSSGSLIAAISASDPHLLVNGRPPTGFRGLCALTTLHSCTWT</sequence>
<organism evidence="6 7">
    <name type="scientific">Alligator sinensis</name>
    <name type="common">Chinese alligator</name>
    <dbReference type="NCBI Taxonomy" id="38654"/>
    <lineage>
        <taxon>Eukaryota</taxon>
        <taxon>Metazoa</taxon>
        <taxon>Chordata</taxon>
        <taxon>Craniata</taxon>
        <taxon>Vertebrata</taxon>
        <taxon>Euteleostomi</taxon>
        <taxon>Archelosauria</taxon>
        <taxon>Archosauria</taxon>
        <taxon>Crocodylia</taxon>
        <taxon>Alligatoridae</taxon>
        <taxon>Alligatorinae</taxon>
        <taxon>Alligator</taxon>
    </lineage>
</organism>
<dbReference type="GO" id="GO:0004869">
    <property type="term" value="F:cysteine-type endopeptidase inhibitor activity"/>
    <property type="evidence" value="ECO:0007669"/>
    <property type="project" value="InterPro"/>
</dbReference>
<evidence type="ECO:0000313" key="7">
    <source>
        <dbReference type="RefSeq" id="XP_014377437.1"/>
    </source>
</evidence>
<evidence type="ECO:0000256" key="3">
    <source>
        <dbReference type="ARBA" id="ARBA00078073"/>
    </source>
</evidence>
<proteinExistence type="inferred from homology"/>
<dbReference type="GO" id="GO:0005794">
    <property type="term" value="C:Golgi apparatus"/>
    <property type="evidence" value="ECO:0007669"/>
    <property type="project" value="TreeGrafter"/>
</dbReference>
<dbReference type="STRING" id="38654.A0A1U8D836"/>
<evidence type="ECO:0000313" key="6">
    <source>
        <dbReference type="Proteomes" id="UP000189705"/>
    </source>
</evidence>
<keyword evidence="4" id="KW-0732">Signal</keyword>
<dbReference type="GeneID" id="102384298"/>
<dbReference type="GO" id="GO:0005615">
    <property type="term" value="C:extracellular space"/>
    <property type="evidence" value="ECO:0007669"/>
    <property type="project" value="TreeGrafter"/>
</dbReference>
<name>A0A1U8D836_ALLSI</name>
<dbReference type="GO" id="GO:0006955">
    <property type="term" value="P:immune response"/>
    <property type="evidence" value="ECO:0007669"/>
    <property type="project" value="InterPro"/>
</dbReference>
<dbReference type="GO" id="GO:1903979">
    <property type="term" value="P:negative regulation of microglial cell activation"/>
    <property type="evidence" value="ECO:0007669"/>
    <property type="project" value="TreeGrafter"/>
</dbReference>
<dbReference type="RefSeq" id="XP_014377437.1">
    <property type="nucleotide sequence ID" value="XM_014521951.2"/>
</dbReference>
<dbReference type="Gene3D" id="3.10.450.10">
    <property type="match status" value="1"/>
</dbReference>
<dbReference type="InterPro" id="IPR042886">
    <property type="entry name" value="Cystatin-F"/>
</dbReference>
<dbReference type="GO" id="GO:0005764">
    <property type="term" value="C:lysosome"/>
    <property type="evidence" value="ECO:0007669"/>
    <property type="project" value="TreeGrafter"/>
</dbReference>
<dbReference type="InterPro" id="IPR046350">
    <property type="entry name" value="Cystatin_sf"/>
</dbReference>
<protein>
    <recommendedName>
        <fullName evidence="3">Egg-white cystatin</fullName>
    </recommendedName>
</protein>
<dbReference type="InterPro" id="IPR000010">
    <property type="entry name" value="Cystatin_dom"/>
</dbReference>
<dbReference type="GO" id="GO:0005783">
    <property type="term" value="C:endoplasmic reticulum"/>
    <property type="evidence" value="ECO:0007669"/>
    <property type="project" value="TreeGrafter"/>
</dbReference>
<dbReference type="PANTHER" id="PTHR47141">
    <property type="entry name" value="CYSTATIN-F"/>
    <property type="match status" value="1"/>
</dbReference>
<comment type="similarity">
    <text evidence="1">Belongs to the cystatin family.</text>
</comment>
<feature type="signal peptide" evidence="4">
    <location>
        <begin position="1"/>
        <end position="21"/>
    </location>
</feature>
<dbReference type="CTD" id="8530"/>
<dbReference type="InParanoid" id="A0A1U8D836"/>
<evidence type="ECO:0000256" key="1">
    <source>
        <dbReference type="ARBA" id="ARBA00009403"/>
    </source>
</evidence>
<dbReference type="SUPFAM" id="SSF54403">
    <property type="entry name" value="Cystatin/monellin"/>
    <property type="match status" value="1"/>
</dbReference>
<dbReference type="AlphaFoldDB" id="A0A1U8D836"/>
<dbReference type="GO" id="GO:0031643">
    <property type="term" value="P:positive regulation of myelination"/>
    <property type="evidence" value="ECO:0007669"/>
    <property type="project" value="TreeGrafter"/>
</dbReference>
<feature type="chain" id="PRO_5018541473" description="Egg-white cystatin" evidence="4">
    <location>
        <begin position="22"/>
        <end position="169"/>
    </location>
</feature>
<dbReference type="SMART" id="SM00043">
    <property type="entry name" value="CY"/>
    <property type="match status" value="1"/>
</dbReference>
<dbReference type="FunFam" id="3.10.450.10:FF:000004">
    <property type="entry name" value="Cystatin C"/>
    <property type="match status" value="1"/>
</dbReference>
<gene>
    <name evidence="7" type="primary">CST7</name>
</gene>
<reference evidence="7" key="1">
    <citation type="submission" date="2025-08" db="UniProtKB">
        <authorList>
            <consortium name="RefSeq"/>
        </authorList>
    </citation>
    <scope>IDENTIFICATION</scope>
</reference>
<feature type="domain" description="Cystatin" evidence="5">
    <location>
        <begin position="34"/>
        <end position="129"/>
    </location>
</feature>
<dbReference type="GO" id="GO:0005770">
    <property type="term" value="C:late endosome"/>
    <property type="evidence" value="ECO:0007669"/>
    <property type="project" value="TreeGrafter"/>
</dbReference>
<keyword evidence="6" id="KW-1185">Reference proteome</keyword>
<dbReference type="PANTHER" id="PTHR47141:SF1">
    <property type="entry name" value="CYSTATIN-F"/>
    <property type="match status" value="1"/>
</dbReference>
<dbReference type="CDD" id="cd00042">
    <property type="entry name" value="CY"/>
    <property type="match status" value="1"/>
</dbReference>
<dbReference type="Proteomes" id="UP000189705">
    <property type="component" value="Unplaced"/>
</dbReference>
<evidence type="ECO:0000256" key="4">
    <source>
        <dbReference type="SAM" id="SignalP"/>
    </source>
</evidence>
<accession>A0A1U8D836</accession>
<keyword evidence="2" id="KW-1015">Disulfide bond</keyword>